<protein>
    <submittedName>
        <fullName evidence="1">Uncharacterized protein</fullName>
    </submittedName>
</protein>
<dbReference type="AlphaFoldDB" id="A0A178K2J9"/>
<evidence type="ECO:0000313" key="2">
    <source>
        <dbReference type="Proteomes" id="UP000078503"/>
    </source>
</evidence>
<evidence type="ECO:0000313" key="1">
    <source>
        <dbReference type="EMBL" id="OAN10942.1"/>
    </source>
</evidence>
<dbReference type="Proteomes" id="UP000078503">
    <property type="component" value="Unassembled WGS sequence"/>
</dbReference>
<organism evidence="1 2">
    <name type="scientific">Photobacterium jeanii</name>
    <dbReference type="NCBI Taxonomy" id="858640"/>
    <lineage>
        <taxon>Bacteria</taxon>
        <taxon>Pseudomonadati</taxon>
        <taxon>Pseudomonadota</taxon>
        <taxon>Gammaproteobacteria</taxon>
        <taxon>Vibrionales</taxon>
        <taxon>Vibrionaceae</taxon>
        <taxon>Photobacterium</taxon>
    </lineage>
</organism>
<dbReference type="EMBL" id="LVHF01000033">
    <property type="protein sequence ID" value="OAN10942.1"/>
    <property type="molecule type" value="Genomic_DNA"/>
</dbReference>
<accession>A0A178K2J9</accession>
<keyword evidence="2" id="KW-1185">Reference proteome</keyword>
<name>A0A178K2J9_9GAMM</name>
<dbReference type="OrthoDB" id="5816693at2"/>
<gene>
    <name evidence="1" type="ORF">A3K86_18335</name>
</gene>
<reference evidence="1 2" key="1">
    <citation type="submission" date="2016-03" db="EMBL/GenBank/DDBJ databases">
        <title>Photobacterium proteolyticum sp. nov. a protease producing bacterium isolated from ocean sediments of Laizhou Bay.</title>
        <authorList>
            <person name="Li Y."/>
        </authorList>
    </citation>
    <scope>NUCLEOTIDE SEQUENCE [LARGE SCALE GENOMIC DNA]</scope>
    <source>
        <strain evidence="1 2">R-40508</strain>
    </source>
</reference>
<comment type="caution">
    <text evidence="1">The sequence shown here is derived from an EMBL/GenBank/DDBJ whole genome shotgun (WGS) entry which is preliminary data.</text>
</comment>
<proteinExistence type="predicted"/>
<dbReference type="RefSeq" id="WP_068334747.1">
    <property type="nucleotide sequence ID" value="NZ_LVHF01000033.1"/>
</dbReference>
<sequence length="124" mass="13901">MRLTTFTRHSANSIHWVDALANQVRYRVEPSGLVARLIKQKAISDELTKLGLRVRIKEIGRSSCIIESSIPLDIESEYQLQLQLFSIGLLRNIVLAPLPQGAGLHCYLANTDSIIDEALLSQIY</sequence>